<comment type="caution">
    <text evidence="2">The sequence shown here is derived from an EMBL/GenBank/DDBJ whole genome shotgun (WGS) entry which is preliminary data.</text>
</comment>
<accession>A0A2I0J8W2</accession>
<gene>
    <name evidence="2" type="ORF">CRG98_026937</name>
</gene>
<dbReference type="AlphaFoldDB" id="A0A2I0J8W2"/>
<protein>
    <submittedName>
        <fullName evidence="2">Uncharacterized protein</fullName>
    </submittedName>
</protein>
<organism evidence="2 3">
    <name type="scientific">Punica granatum</name>
    <name type="common">Pomegranate</name>
    <dbReference type="NCBI Taxonomy" id="22663"/>
    <lineage>
        <taxon>Eukaryota</taxon>
        <taxon>Viridiplantae</taxon>
        <taxon>Streptophyta</taxon>
        <taxon>Embryophyta</taxon>
        <taxon>Tracheophyta</taxon>
        <taxon>Spermatophyta</taxon>
        <taxon>Magnoliopsida</taxon>
        <taxon>eudicotyledons</taxon>
        <taxon>Gunneridae</taxon>
        <taxon>Pentapetalae</taxon>
        <taxon>rosids</taxon>
        <taxon>malvids</taxon>
        <taxon>Myrtales</taxon>
        <taxon>Lythraceae</taxon>
        <taxon>Punica</taxon>
    </lineage>
</organism>
<evidence type="ECO:0000313" key="3">
    <source>
        <dbReference type="Proteomes" id="UP000233551"/>
    </source>
</evidence>
<reference evidence="2 3" key="1">
    <citation type="submission" date="2017-11" db="EMBL/GenBank/DDBJ databases">
        <title>De-novo sequencing of pomegranate (Punica granatum L.) genome.</title>
        <authorList>
            <person name="Akparov Z."/>
            <person name="Amiraslanov A."/>
            <person name="Hajiyeva S."/>
            <person name="Abbasov M."/>
            <person name="Kaur K."/>
            <person name="Hamwieh A."/>
            <person name="Solovyev V."/>
            <person name="Salamov A."/>
            <person name="Braich B."/>
            <person name="Kosarev P."/>
            <person name="Mahmoud A."/>
            <person name="Hajiyev E."/>
            <person name="Babayeva S."/>
            <person name="Izzatullayeva V."/>
            <person name="Mammadov A."/>
            <person name="Mammadov A."/>
            <person name="Sharifova S."/>
            <person name="Ojaghi J."/>
            <person name="Eynullazada K."/>
            <person name="Bayramov B."/>
            <person name="Abdulazimova A."/>
            <person name="Shahmuradov I."/>
        </authorList>
    </citation>
    <scope>NUCLEOTIDE SEQUENCE [LARGE SCALE GENOMIC DNA]</scope>
    <source>
        <strain evidence="3">cv. AG2017</strain>
        <tissue evidence="2">Leaf</tissue>
    </source>
</reference>
<keyword evidence="1" id="KW-0472">Membrane</keyword>
<feature type="transmembrane region" description="Helical" evidence="1">
    <location>
        <begin position="51"/>
        <end position="71"/>
    </location>
</feature>
<feature type="transmembrane region" description="Helical" evidence="1">
    <location>
        <begin position="83"/>
        <end position="106"/>
    </location>
</feature>
<evidence type="ECO:0000256" key="1">
    <source>
        <dbReference type="SAM" id="Phobius"/>
    </source>
</evidence>
<sequence length="110" mass="12162">MGSIELQGHVWARLSYPIRVVFHIDTLRSKVVSQAVRLTGGCRELRLDTHLGFNLGPFLYGLITLALFLFVKRVGLIGPPFFITLGPFMLLSPAQPITFSILSFVATCGK</sequence>
<keyword evidence="1" id="KW-1133">Transmembrane helix</keyword>
<proteinExistence type="predicted"/>
<keyword evidence="1" id="KW-0812">Transmembrane</keyword>
<dbReference type="Proteomes" id="UP000233551">
    <property type="component" value="Unassembled WGS sequence"/>
</dbReference>
<name>A0A2I0J8W2_PUNGR</name>
<evidence type="ECO:0000313" key="2">
    <source>
        <dbReference type="EMBL" id="PKI52677.1"/>
    </source>
</evidence>
<keyword evidence="3" id="KW-1185">Reference proteome</keyword>
<dbReference type="EMBL" id="PGOL01001920">
    <property type="protein sequence ID" value="PKI52677.1"/>
    <property type="molecule type" value="Genomic_DNA"/>
</dbReference>